<evidence type="ECO:0000313" key="2">
    <source>
        <dbReference type="EMBL" id="PKV99900.1"/>
    </source>
</evidence>
<comment type="caution">
    <text evidence="2">The sequence shown here is derived from an EMBL/GenBank/DDBJ whole genome shotgun (WGS) entry which is preliminary data.</text>
</comment>
<dbReference type="Pfam" id="PF11239">
    <property type="entry name" value="DUF3040"/>
    <property type="match status" value="1"/>
</dbReference>
<proteinExistence type="predicted"/>
<organism evidence="2 3">
    <name type="scientific">Amycolatopsis echigonensis</name>
    <dbReference type="NCBI Taxonomy" id="2576905"/>
    <lineage>
        <taxon>Bacteria</taxon>
        <taxon>Bacillati</taxon>
        <taxon>Actinomycetota</taxon>
        <taxon>Actinomycetes</taxon>
        <taxon>Pseudonocardiales</taxon>
        <taxon>Pseudonocardiaceae</taxon>
        <taxon>Amycolatopsis</taxon>
    </lineage>
</organism>
<dbReference type="Proteomes" id="UP000233750">
    <property type="component" value="Unassembled WGS sequence"/>
</dbReference>
<dbReference type="EMBL" id="PJMY01000002">
    <property type="protein sequence ID" value="PKV99900.1"/>
    <property type="molecule type" value="Genomic_DNA"/>
</dbReference>
<dbReference type="OrthoDB" id="4339071at2"/>
<gene>
    <name evidence="2" type="ORF">ATK30_0893</name>
</gene>
<reference evidence="2 3" key="1">
    <citation type="submission" date="2017-12" db="EMBL/GenBank/DDBJ databases">
        <title>Sequencing the genomes of 1000 Actinobacteria strains.</title>
        <authorList>
            <person name="Klenk H.-P."/>
        </authorList>
    </citation>
    <scope>NUCLEOTIDE SEQUENCE [LARGE SCALE GENOMIC DNA]</scope>
    <source>
        <strain evidence="2 3">DSM 45165</strain>
    </source>
</reference>
<protein>
    <recommendedName>
        <fullName evidence="4">DUF3040 family protein</fullName>
    </recommendedName>
</protein>
<keyword evidence="1" id="KW-1133">Transmembrane helix</keyword>
<sequence length="106" mass="11796">MLSMDEQRILREIEHGLRHDDPWFGWHLTMVRIRDLRHRRSARVCLVMELAFVALTVAGAVCGLPALLILGAGFGVLVPMVALVCWLPPPDTPDGSPLPPLTFGCW</sequence>
<evidence type="ECO:0000256" key="1">
    <source>
        <dbReference type="SAM" id="Phobius"/>
    </source>
</evidence>
<dbReference type="InterPro" id="IPR021401">
    <property type="entry name" value="DUF3040"/>
</dbReference>
<keyword evidence="1" id="KW-0812">Transmembrane</keyword>
<keyword evidence="1" id="KW-0472">Membrane</keyword>
<evidence type="ECO:0000313" key="3">
    <source>
        <dbReference type="Proteomes" id="UP000233750"/>
    </source>
</evidence>
<name>A0A2N3X1A9_9PSEU</name>
<dbReference type="AlphaFoldDB" id="A0A2N3X1A9"/>
<evidence type="ECO:0008006" key="4">
    <source>
        <dbReference type="Google" id="ProtNLM"/>
    </source>
</evidence>
<accession>A0A2N3X1A9</accession>
<keyword evidence="3" id="KW-1185">Reference proteome</keyword>
<feature type="transmembrane region" description="Helical" evidence="1">
    <location>
        <begin position="42"/>
        <end position="61"/>
    </location>
</feature>